<name>A0ABW3DCX7_9BACL</name>
<dbReference type="SUPFAM" id="SSF52058">
    <property type="entry name" value="L domain-like"/>
    <property type="match status" value="1"/>
</dbReference>
<dbReference type="Gene3D" id="3.80.10.10">
    <property type="entry name" value="Ribonuclease Inhibitor"/>
    <property type="match status" value="1"/>
</dbReference>
<evidence type="ECO:0000256" key="2">
    <source>
        <dbReference type="ARBA" id="ARBA00022737"/>
    </source>
</evidence>
<dbReference type="Proteomes" id="UP001597120">
    <property type="component" value="Unassembled WGS sequence"/>
</dbReference>
<sequence length="333" mass="37934">MNITQDFVDERFKTFVLEKFCENREWIETGDVERVVSLQLANQGFSSLKGIEHFASLEELDCSFNNLTKLDIGTNIHLRTLECGGNNLQELNCSYNSMFSLNLEHNTLLTHLDCGNNYLISLNIKNCTKLIEIRCNHNHLTKLDVTGNPDLLSLRCFNNHITGLDLSHNSRLVELYCSENKISKLDTLHNPKLERLDYADNLIVQPDHTVKGIATFTYDSSLSYYTAALHYQGNELSVTADVPAKADMKRLSPIIKKAWLNLDELTLRALDLIAQTHPDEDVSELVLSELRFDGDGTTRLGYDAGDTPAGQLYIYVSFNRKLEMNRQLIYETY</sequence>
<organism evidence="3 4">
    <name type="scientific">Paenibacillus residui</name>
    <dbReference type="NCBI Taxonomy" id="629724"/>
    <lineage>
        <taxon>Bacteria</taxon>
        <taxon>Bacillati</taxon>
        <taxon>Bacillota</taxon>
        <taxon>Bacilli</taxon>
        <taxon>Bacillales</taxon>
        <taxon>Paenibacillaceae</taxon>
        <taxon>Paenibacillus</taxon>
    </lineage>
</organism>
<gene>
    <name evidence="3" type="ORF">ACFQ03_14835</name>
</gene>
<dbReference type="EMBL" id="JBHTIU010000047">
    <property type="protein sequence ID" value="MFD0870429.1"/>
    <property type="molecule type" value="Genomic_DNA"/>
</dbReference>
<protein>
    <submittedName>
        <fullName evidence="3">Leucine-rich repeat domain-containing protein</fullName>
    </submittedName>
</protein>
<dbReference type="PANTHER" id="PTHR47566:SF1">
    <property type="entry name" value="PROTEIN NUD1"/>
    <property type="match status" value="1"/>
</dbReference>
<dbReference type="InterPro" id="IPR032675">
    <property type="entry name" value="LRR_dom_sf"/>
</dbReference>
<dbReference type="RefSeq" id="WP_379289086.1">
    <property type="nucleotide sequence ID" value="NZ_JBHTIU010000047.1"/>
</dbReference>
<keyword evidence="2" id="KW-0677">Repeat</keyword>
<keyword evidence="1" id="KW-0433">Leucine-rich repeat</keyword>
<proteinExistence type="predicted"/>
<keyword evidence="4" id="KW-1185">Reference proteome</keyword>
<reference evidence="4" key="1">
    <citation type="journal article" date="2019" name="Int. J. Syst. Evol. Microbiol.">
        <title>The Global Catalogue of Microorganisms (GCM) 10K type strain sequencing project: providing services to taxonomists for standard genome sequencing and annotation.</title>
        <authorList>
            <consortium name="The Broad Institute Genomics Platform"/>
            <consortium name="The Broad Institute Genome Sequencing Center for Infectious Disease"/>
            <person name="Wu L."/>
            <person name="Ma J."/>
        </authorList>
    </citation>
    <scope>NUCLEOTIDE SEQUENCE [LARGE SCALE GENOMIC DNA]</scope>
    <source>
        <strain evidence="4">CCUG 57263</strain>
    </source>
</reference>
<evidence type="ECO:0000313" key="4">
    <source>
        <dbReference type="Proteomes" id="UP001597120"/>
    </source>
</evidence>
<comment type="caution">
    <text evidence="3">The sequence shown here is derived from an EMBL/GenBank/DDBJ whole genome shotgun (WGS) entry which is preliminary data.</text>
</comment>
<dbReference type="PANTHER" id="PTHR47566">
    <property type="match status" value="1"/>
</dbReference>
<accession>A0ABW3DCX7</accession>
<dbReference type="InterPro" id="IPR052574">
    <property type="entry name" value="CDIRP"/>
</dbReference>
<evidence type="ECO:0000256" key="1">
    <source>
        <dbReference type="ARBA" id="ARBA00022614"/>
    </source>
</evidence>
<evidence type="ECO:0000313" key="3">
    <source>
        <dbReference type="EMBL" id="MFD0870429.1"/>
    </source>
</evidence>